<accession>A0A9D2ZY51</accession>
<gene>
    <name evidence="2" type="ORF">K8V79_03330</name>
</gene>
<dbReference type="Proteomes" id="UP000787156">
    <property type="component" value="Unassembled WGS sequence"/>
</dbReference>
<name>A0A9D2ZY51_ACILW</name>
<dbReference type="AlphaFoldDB" id="A0A9D2ZY51"/>
<organism evidence="2 3">
    <name type="scientific">Acinetobacter lwoffii</name>
    <dbReference type="NCBI Taxonomy" id="28090"/>
    <lineage>
        <taxon>Bacteria</taxon>
        <taxon>Pseudomonadati</taxon>
        <taxon>Pseudomonadota</taxon>
        <taxon>Gammaproteobacteria</taxon>
        <taxon>Moraxellales</taxon>
        <taxon>Moraxellaceae</taxon>
        <taxon>Acinetobacter</taxon>
    </lineage>
</organism>
<keyword evidence="1" id="KW-0472">Membrane</keyword>
<dbReference type="EMBL" id="DYWX01000035">
    <property type="protein sequence ID" value="HJF27271.1"/>
    <property type="molecule type" value="Genomic_DNA"/>
</dbReference>
<proteinExistence type="predicted"/>
<keyword evidence="1" id="KW-0812">Transmembrane</keyword>
<feature type="transmembrane region" description="Helical" evidence="1">
    <location>
        <begin position="97"/>
        <end position="115"/>
    </location>
</feature>
<reference evidence="2" key="2">
    <citation type="submission" date="2021-09" db="EMBL/GenBank/DDBJ databases">
        <authorList>
            <person name="Gilroy R."/>
        </authorList>
    </citation>
    <scope>NUCLEOTIDE SEQUENCE</scope>
    <source>
        <strain evidence="2">CHK135-1449</strain>
    </source>
</reference>
<comment type="caution">
    <text evidence="2">The sequence shown here is derived from an EMBL/GenBank/DDBJ whole genome shotgun (WGS) entry which is preliminary data.</text>
</comment>
<protein>
    <submittedName>
        <fullName evidence="2">Uncharacterized protein</fullName>
    </submittedName>
</protein>
<evidence type="ECO:0000313" key="2">
    <source>
        <dbReference type="EMBL" id="HJF27271.1"/>
    </source>
</evidence>
<sequence>MSTRILDGITFDMPPTAGQVLQLADLHRQKLDNVIYDRHAHLGHFGLAQRKEVYDFTRALDENQRAQFYKLYNTELVRIATEDRWHPPEAEAGLSKFAIFLVLALVAFVIAWSVFERLN</sequence>
<reference evidence="2" key="1">
    <citation type="journal article" date="2021" name="PeerJ">
        <title>Extensive microbial diversity within the chicken gut microbiome revealed by metagenomics and culture.</title>
        <authorList>
            <person name="Gilroy R."/>
            <person name="Ravi A."/>
            <person name="Getino M."/>
            <person name="Pursley I."/>
            <person name="Horton D.L."/>
            <person name="Alikhan N.F."/>
            <person name="Baker D."/>
            <person name="Gharbi K."/>
            <person name="Hall N."/>
            <person name="Watson M."/>
            <person name="Adriaenssens E.M."/>
            <person name="Foster-Nyarko E."/>
            <person name="Jarju S."/>
            <person name="Secka A."/>
            <person name="Antonio M."/>
            <person name="Oren A."/>
            <person name="Chaudhuri R.R."/>
            <person name="La Ragione R."/>
            <person name="Hildebrand F."/>
            <person name="Pallen M.J."/>
        </authorList>
    </citation>
    <scope>NUCLEOTIDE SEQUENCE</scope>
    <source>
        <strain evidence="2">CHK135-1449</strain>
    </source>
</reference>
<evidence type="ECO:0000313" key="3">
    <source>
        <dbReference type="Proteomes" id="UP000787156"/>
    </source>
</evidence>
<evidence type="ECO:0000256" key="1">
    <source>
        <dbReference type="SAM" id="Phobius"/>
    </source>
</evidence>
<keyword evidence="1" id="KW-1133">Transmembrane helix</keyword>